<keyword evidence="7" id="KW-1185">Reference proteome</keyword>
<sequence length="99" mass="10922">MENQDKHEVFVPQEAPPIAPGTIVRFIVFAVALVNAVASLLGHELGLKVDQNTLYDVLSALFLMGSSLHMAWKNNNITKQARIKAHATEQITIEKKGDK</sequence>
<feature type="transmembrane region" description="Helical" evidence="5">
    <location>
        <begin position="54"/>
        <end position="72"/>
    </location>
</feature>
<keyword evidence="4 5" id="KW-0472">Membrane</keyword>
<dbReference type="InterPro" id="IPR006479">
    <property type="entry name" value="Holin"/>
</dbReference>
<protein>
    <submittedName>
        <fullName evidence="6">Holin</fullName>
    </submittedName>
</protein>
<reference evidence="6 7" key="2">
    <citation type="journal article" date="2016" name="Virology (Lond)">
        <title>Genomic characterization and comparison of seven Myoviridae bacteriophage infecting Bacillus thuringiensis.</title>
        <authorList>
            <person name="Sauder A.B."/>
            <person name="Quinn M.R."/>
            <person name="Brouillette A."/>
            <person name="Caruso S."/>
            <person name="Cresawn S."/>
            <person name="Erill I."/>
            <person name="Lewis L."/>
            <person name="Loesser-Casey K."/>
            <person name="Pate M."/>
            <person name="Scott C."/>
            <person name="Stockwell S."/>
            <person name="Temple L."/>
        </authorList>
    </citation>
    <scope>NUCLEOTIDE SEQUENCE [LARGE SCALE GENOMIC DNA]</scope>
</reference>
<evidence type="ECO:0000256" key="1">
    <source>
        <dbReference type="ARBA" id="ARBA00004370"/>
    </source>
</evidence>
<dbReference type="Proteomes" id="UP000028561">
    <property type="component" value="Segment"/>
</dbReference>
<feature type="transmembrane region" description="Helical" evidence="5">
    <location>
        <begin position="23"/>
        <end position="42"/>
    </location>
</feature>
<evidence type="ECO:0000313" key="7">
    <source>
        <dbReference type="Proteomes" id="UP000028561"/>
    </source>
</evidence>
<evidence type="ECO:0000256" key="4">
    <source>
        <dbReference type="ARBA" id="ARBA00023136"/>
    </source>
</evidence>
<organism evidence="6 7">
    <name type="scientific">Bacillus phage Riley</name>
    <dbReference type="NCBI Taxonomy" id="1486662"/>
    <lineage>
        <taxon>Viruses</taxon>
        <taxon>Duplodnaviria</taxon>
        <taxon>Heunggongvirae</taxon>
        <taxon>Uroviricota</taxon>
        <taxon>Caudoviricetes</taxon>
        <taxon>Herelleviridae</taxon>
        <taxon>Bastillevirinae</taxon>
        <taxon>Bequatrovirus</taxon>
        <taxon>Bequatrovirus riley</taxon>
    </lineage>
</organism>
<comment type="subcellular location">
    <subcellularLocation>
        <location evidence="1">Membrane</location>
    </subcellularLocation>
</comment>
<dbReference type="NCBIfam" id="TIGR01592">
    <property type="entry name" value="holin_SPP1"/>
    <property type="match status" value="1"/>
</dbReference>
<proteinExistence type="predicted"/>
<dbReference type="GO" id="GO:0016020">
    <property type="term" value="C:membrane"/>
    <property type="evidence" value="ECO:0007669"/>
    <property type="project" value="UniProtKB-SubCell"/>
</dbReference>
<evidence type="ECO:0000256" key="3">
    <source>
        <dbReference type="ARBA" id="ARBA00022989"/>
    </source>
</evidence>
<dbReference type="KEGG" id="vg:20283153"/>
<reference evidence="7" key="1">
    <citation type="submission" date="2014-09" db="EMBL/GenBank/DDBJ databases">
        <title>Genomic characterization and comparison of seven Myoviridae bacteriophage infecting Bacillus thuringiensis.</title>
        <authorList>
            <person name="Sauder A.B."/>
            <person name="McKenzie Q.R."/>
            <person name="Temple L.M."/>
            <person name="Alexis B.K."/>
            <person name="Al-Atrache Z."/>
            <person name="Lewis L.O."/>
            <person name="Loesser-Casey K.E."/>
            <person name="Mitchell K.J."/>
        </authorList>
    </citation>
    <scope>NUCLEOTIDE SEQUENCE [LARGE SCALE GENOMIC DNA]</scope>
</reference>
<keyword evidence="3 5" id="KW-1133">Transmembrane helix</keyword>
<evidence type="ECO:0000313" key="6">
    <source>
        <dbReference type="EMBL" id="AIF72042.1"/>
    </source>
</evidence>
<dbReference type="EMBL" id="KJ489402">
    <property type="protein sequence ID" value="AIF72042.1"/>
    <property type="molecule type" value="Genomic_DNA"/>
</dbReference>
<name>A0A075LZU3_9CAUD</name>
<evidence type="ECO:0000256" key="5">
    <source>
        <dbReference type="SAM" id="Phobius"/>
    </source>
</evidence>
<keyword evidence="2 5" id="KW-0812">Transmembrane</keyword>
<accession>A0A075LZU3</accession>
<dbReference type="GeneID" id="20283153"/>
<dbReference type="RefSeq" id="YP_009055931.1">
    <property type="nucleotide sequence ID" value="NC_024788.1"/>
</dbReference>
<evidence type="ECO:0000256" key="2">
    <source>
        <dbReference type="ARBA" id="ARBA00022692"/>
    </source>
</evidence>
<dbReference type="Pfam" id="PF04688">
    <property type="entry name" value="Holin_SPP1"/>
    <property type="match status" value="1"/>
</dbReference>